<proteinExistence type="predicted"/>
<evidence type="ECO:0000259" key="2">
    <source>
        <dbReference type="SMART" id="SM01272"/>
    </source>
</evidence>
<feature type="region of interest" description="Disordered" evidence="1">
    <location>
        <begin position="528"/>
        <end position="605"/>
    </location>
</feature>
<evidence type="ECO:0000256" key="1">
    <source>
        <dbReference type="SAM" id="MobiDB-lite"/>
    </source>
</evidence>
<name>A0A8H3I387_9LECA</name>
<dbReference type="OrthoDB" id="2275718at2759"/>
<feature type="region of interest" description="Disordered" evidence="1">
    <location>
        <begin position="1"/>
        <end position="94"/>
    </location>
</feature>
<feature type="region of interest" description="Disordered" evidence="1">
    <location>
        <begin position="928"/>
        <end position="992"/>
    </location>
</feature>
<dbReference type="PANTHER" id="PTHR12854">
    <property type="entry name" value="ATAXIN 2-RELATED"/>
    <property type="match status" value="1"/>
</dbReference>
<feature type="compositionally biased region" description="Low complexity" evidence="1">
    <location>
        <begin position="22"/>
        <end position="35"/>
    </location>
</feature>
<feature type="compositionally biased region" description="Low complexity" evidence="1">
    <location>
        <begin position="941"/>
        <end position="953"/>
    </location>
</feature>
<sequence length="992" mass="108075">MTSTTANGTAKDPGGLYSKIANSTSSQNKSSFSQKMVERKNEEDGATVVAGVPQKHANQPQKAWTGVNPITQRSNAQTNGLTKPAAKSQPSSTALSKSLVERHNWIWNVSVGATCTITTQSNEIFTGILSAFQKAKDSNQQQFYFKMVKDEAQKYLGQGTEHVMVFPMSDVLSIEIPEGQAVSRPTNGSAKFRTDVDISGNVAQRERNLQRWEAPTGSFADGALESGNDASGAWDQFKANEQLFGLKTDYDENIYTTTINRNDPQYLAKELEAARLAREIESNTSNNTHIREERGLDDSGLDEETKYSGVVRNLVPLASNQPGRYVPPSRRQLTLTTNENFVDPAIISSQIARPKSGTPQEKPAEKENLVAETKVEAQSVVGKRQLESANVDSIGTRDSKPSVTTPNATHPSATANVEYELLDSFKQFSALEKIRIQDHRRNKASQDKAIKLNDLKKFSQNFKLCTPVPKDLIPILAKDEAKQKALVEKAQKNADTIKPSERAASTLVDPQSQRRLAVARWEGPVGEQTKLKGVPIPSGQMAKAPPSTRPTPGLSARLQESHRAHKAIAGTPVQPPLQTNNLSRGPSGASPTKASSMRSPTSATNSKFNVKAMEFRPNPTASTFKPTTALTSPVPASRSGSVTRNASPSHISAKFFEQKTFGKPGERKSILSISKAKKSGESAQNSGFTLPYKAFPTWVAPPKDDEPGINYTHAFEKYRTHQTPSSTTAPISQAAQQHQSPFALPNSTHHVPQVHAPQPMAHVQGHTHHFAHQPHFDDHHVRSIVPGSSAYPSQSPRMHNTSMVFQAPMPPQGQMFGGPVQYVVPGQPHMGGRQYSNGPHPMTPGPQGHLAPMIVQPHPQGGYVPQPMAIPYGVVYAAPQPGYPPTQHPNGYPSPGRAAPMMMHSASHQGHQPQFVPAGQYAQPLYSPQPPSHVRGGFGSPQPTYTQQPYQQHHYPHQPRRTPSAGYGHPHQMQHAIPPVPQMNGAMEDDAK</sequence>
<dbReference type="EMBL" id="CAJPDQ010000008">
    <property type="protein sequence ID" value="CAF9913357.1"/>
    <property type="molecule type" value="Genomic_DNA"/>
</dbReference>
<feature type="region of interest" description="Disordered" evidence="1">
    <location>
        <begin position="617"/>
        <end position="646"/>
    </location>
</feature>
<protein>
    <recommendedName>
        <fullName evidence="2">LsmAD domain-containing protein</fullName>
    </recommendedName>
</protein>
<comment type="caution">
    <text evidence="3">The sequence shown here is derived from an EMBL/GenBank/DDBJ whole genome shotgun (WGS) entry which is preliminary data.</text>
</comment>
<reference evidence="3" key="1">
    <citation type="submission" date="2021-03" db="EMBL/GenBank/DDBJ databases">
        <authorList>
            <person name="Tagirdzhanova G."/>
        </authorList>
    </citation>
    <scope>NUCLEOTIDE SEQUENCE</scope>
</reference>
<feature type="compositionally biased region" description="Polar residues" evidence="1">
    <location>
        <begin position="56"/>
        <end position="81"/>
    </location>
</feature>
<dbReference type="Proteomes" id="UP000664169">
    <property type="component" value="Unassembled WGS sequence"/>
</dbReference>
<dbReference type="GO" id="GO:0003729">
    <property type="term" value="F:mRNA binding"/>
    <property type="evidence" value="ECO:0007669"/>
    <property type="project" value="TreeGrafter"/>
</dbReference>
<feature type="domain" description="LsmAD" evidence="2">
    <location>
        <begin position="244"/>
        <end position="313"/>
    </location>
</feature>
<feature type="region of interest" description="Disordered" evidence="1">
    <location>
        <begin position="349"/>
        <end position="370"/>
    </location>
</feature>
<dbReference type="GO" id="GO:0034063">
    <property type="term" value="P:stress granule assembly"/>
    <property type="evidence" value="ECO:0007669"/>
    <property type="project" value="TreeGrafter"/>
</dbReference>
<dbReference type="AlphaFoldDB" id="A0A8H3I387"/>
<dbReference type="GO" id="GO:0010494">
    <property type="term" value="C:cytoplasmic stress granule"/>
    <property type="evidence" value="ECO:0007669"/>
    <property type="project" value="TreeGrafter"/>
</dbReference>
<gene>
    <name evidence="3" type="ORF">GOMPHAMPRED_007869</name>
</gene>
<dbReference type="PANTHER" id="PTHR12854:SF7">
    <property type="entry name" value="ATAXIN-2 HOMOLOG"/>
    <property type="match status" value="1"/>
</dbReference>
<evidence type="ECO:0000313" key="4">
    <source>
        <dbReference type="Proteomes" id="UP000664169"/>
    </source>
</evidence>
<feature type="region of interest" description="Disordered" evidence="1">
    <location>
        <begin position="491"/>
        <end position="511"/>
    </location>
</feature>
<dbReference type="InterPro" id="IPR045117">
    <property type="entry name" value="ATXN2-like"/>
</dbReference>
<keyword evidence="4" id="KW-1185">Reference proteome</keyword>
<dbReference type="InterPro" id="IPR009604">
    <property type="entry name" value="LsmAD_domain"/>
</dbReference>
<feature type="compositionally biased region" description="Polar residues" evidence="1">
    <location>
        <begin position="619"/>
        <end position="631"/>
    </location>
</feature>
<dbReference type="SMART" id="SM01272">
    <property type="entry name" value="LsmAD"/>
    <property type="match status" value="1"/>
</dbReference>
<accession>A0A8H3I387</accession>
<organism evidence="3 4">
    <name type="scientific">Gomphillus americanus</name>
    <dbReference type="NCBI Taxonomy" id="1940652"/>
    <lineage>
        <taxon>Eukaryota</taxon>
        <taxon>Fungi</taxon>
        <taxon>Dikarya</taxon>
        <taxon>Ascomycota</taxon>
        <taxon>Pezizomycotina</taxon>
        <taxon>Lecanoromycetes</taxon>
        <taxon>OSLEUM clade</taxon>
        <taxon>Ostropomycetidae</taxon>
        <taxon>Ostropales</taxon>
        <taxon>Graphidaceae</taxon>
        <taxon>Gomphilloideae</taxon>
        <taxon>Gomphillus</taxon>
    </lineage>
</organism>
<dbReference type="Pfam" id="PF06741">
    <property type="entry name" value="LsmAD"/>
    <property type="match status" value="1"/>
</dbReference>
<evidence type="ECO:0000313" key="3">
    <source>
        <dbReference type="EMBL" id="CAF9913357.1"/>
    </source>
</evidence>
<feature type="compositionally biased region" description="Polar residues" evidence="1">
    <location>
        <begin position="576"/>
        <end position="605"/>
    </location>
</feature>